<dbReference type="STRING" id="1293036.GCA_001315825_01692"/>
<dbReference type="SFLD" id="SFLDS00003">
    <property type="entry name" value="Haloacid_Dehalogenase"/>
    <property type="match status" value="1"/>
</dbReference>
<dbReference type="PANTHER" id="PTHR46191">
    <property type="match status" value="1"/>
</dbReference>
<comment type="similarity">
    <text evidence="1">Belongs to the HAD-like hydrolase superfamily.</text>
</comment>
<dbReference type="NCBIfam" id="TIGR01549">
    <property type="entry name" value="HAD-SF-IA-v1"/>
    <property type="match status" value="1"/>
</dbReference>
<dbReference type="Gene3D" id="1.10.150.660">
    <property type="match status" value="1"/>
</dbReference>
<dbReference type="GeneID" id="36834359"/>
<dbReference type="EMBL" id="CP029287">
    <property type="protein sequence ID" value="AWR98899.1"/>
    <property type="molecule type" value="Genomic_DNA"/>
</dbReference>
<dbReference type="Gene3D" id="3.40.50.1000">
    <property type="entry name" value="HAD superfamily/HAD-like"/>
    <property type="match status" value="1"/>
</dbReference>
<dbReference type="InterPro" id="IPR036412">
    <property type="entry name" value="HAD-like_sf"/>
</dbReference>
<protein>
    <submittedName>
        <fullName evidence="2">2-haloalkanoic acid dehalogenase</fullName>
    </submittedName>
</protein>
<gene>
    <name evidence="2" type="ORF">DFR87_03415</name>
</gene>
<keyword evidence="3" id="KW-1185">Reference proteome</keyword>
<evidence type="ECO:0000313" key="2">
    <source>
        <dbReference type="EMBL" id="AWR98899.1"/>
    </source>
</evidence>
<dbReference type="SFLD" id="SFLDG01129">
    <property type="entry name" value="C1.5:_HAD__Beta-PGM__Phosphata"/>
    <property type="match status" value="1"/>
</dbReference>
<reference evidence="2" key="1">
    <citation type="submission" date="2018-05" db="EMBL/GenBank/DDBJ databases">
        <title>Complete Genome Sequences of Extremely Thermoacidophilic, Metal-Mobilizing Type-Strain Members of the Archaeal Family Sulfolobaceae: Acidianus brierleyi DSM-1651T, Acidianus sulfidivorans DSM-18786T, Metallosphaera hakonensis DSM-7519T, and Metallosphaera prunae DSM-10039T.</title>
        <authorList>
            <person name="Counts J.A."/>
            <person name="Kelly R.M."/>
        </authorList>
    </citation>
    <scope>NUCLEOTIDE SEQUENCE [LARGE SCALE GENOMIC DNA]</scope>
    <source>
        <strain evidence="2">HO1-1</strain>
    </source>
</reference>
<dbReference type="KEGG" id="mhk:DFR87_03415"/>
<dbReference type="Pfam" id="PF00702">
    <property type="entry name" value="Hydrolase"/>
    <property type="match status" value="1"/>
</dbReference>
<dbReference type="InterPro" id="IPR006439">
    <property type="entry name" value="HAD-SF_hydro_IA"/>
</dbReference>
<dbReference type="Proteomes" id="UP000247586">
    <property type="component" value="Chromosome"/>
</dbReference>
<dbReference type="OrthoDB" id="31229at2157"/>
<dbReference type="SUPFAM" id="SSF56784">
    <property type="entry name" value="HAD-like"/>
    <property type="match status" value="1"/>
</dbReference>
<name>A0A2U9IS86_9CREN</name>
<accession>A0A2U9IS86</accession>
<sequence>MKVVFVDMGDTLVKFVPRMHESIAVAIRDQGMEVSEMEVFRALVRHMGKVNFPHPEHDGLSQLDFADILYEMGKPADPELVKKLSSRNYLSDHFELYEDAIPFLKELKSLNVKIVLVTNTTKKVHTILKTLNLYPYLDGVIASCDVGLMKPNPKIFYHAIKEAGGEGIHIGDVYEIDYVGAKRAYLDAILLDRFGFYPEIKENKVSSLYQALDLIKEKLKY</sequence>
<dbReference type="InterPro" id="IPR051828">
    <property type="entry name" value="HAD-like_hydrolase_domain"/>
</dbReference>
<dbReference type="RefSeq" id="WP_054836726.1">
    <property type="nucleotide sequence ID" value="NZ_BBBA01000009.1"/>
</dbReference>
<organism evidence="2 3">
    <name type="scientific">Metallosphaera hakonensis JCM 8857 = DSM 7519</name>
    <dbReference type="NCBI Taxonomy" id="1293036"/>
    <lineage>
        <taxon>Archaea</taxon>
        <taxon>Thermoproteota</taxon>
        <taxon>Thermoprotei</taxon>
        <taxon>Sulfolobales</taxon>
        <taxon>Sulfolobaceae</taxon>
        <taxon>Metallosphaera</taxon>
    </lineage>
</organism>
<proteinExistence type="inferred from homology"/>
<dbReference type="PANTHER" id="PTHR46191:SF2">
    <property type="entry name" value="HALOACID DEHALOGENASE-LIKE HYDROLASE DOMAIN-CONTAINING PROTEIN 3"/>
    <property type="match status" value="1"/>
</dbReference>
<evidence type="ECO:0000256" key="1">
    <source>
        <dbReference type="ARBA" id="ARBA00007958"/>
    </source>
</evidence>
<dbReference type="AlphaFoldDB" id="A0A2U9IS86"/>
<dbReference type="InterPro" id="IPR023214">
    <property type="entry name" value="HAD_sf"/>
</dbReference>
<evidence type="ECO:0000313" key="3">
    <source>
        <dbReference type="Proteomes" id="UP000247586"/>
    </source>
</evidence>